<name>A0A916RN42_9HYPH</name>
<dbReference type="AlphaFoldDB" id="A0A916RN42"/>
<evidence type="ECO:0000313" key="3">
    <source>
        <dbReference type="Proteomes" id="UP000596977"/>
    </source>
</evidence>
<feature type="transmembrane region" description="Helical" evidence="1">
    <location>
        <begin position="100"/>
        <end position="122"/>
    </location>
</feature>
<sequence length="237" mass="25454">MTNVPTYDPLLAFGSAGALMAVHLLAAKWAPPAHFGRAAESCAGGVAVAYVFAHLLPMLAHLGRSEDYYSLEILFGGALAGTCLYLAVDRLEDGAKASRAWLSFAARITAFAAYNLVLGIFLTTNPPATLVAHFVVLVALSMHFVVVDRHLRSCHTHAYDRLGRWVVAPSILVGAIIGSLQVFPFWLHEFFFALLAGGMILNVLRQEIPQTGNGQLLPFTAGAALFGALFVFSSMSY</sequence>
<feature type="transmembrane region" description="Helical" evidence="1">
    <location>
        <begin position="216"/>
        <end position="235"/>
    </location>
</feature>
<keyword evidence="1" id="KW-1133">Transmembrane helix</keyword>
<dbReference type="Proteomes" id="UP000596977">
    <property type="component" value="Unassembled WGS sequence"/>
</dbReference>
<feature type="transmembrane region" description="Helical" evidence="1">
    <location>
        <begin position="128"/>
        <end position="147"/>
    </location>
</feature>
<keyword evidence="1" id="KW-0812">Transmembrane</keyword>
<protein>
    <submittedName>
        <fullName evidence="2">Uncharacterized protein</fullName>
    </submittedName>
</protein>
<keyword evidence="1" id="KW-0472">Membrane</keyword>
<gene>
    <name evidence="2" type="ORF">GCM10011499_33250</name>
</gene>
<evidence type="ECO:0000313" key="2">
    <source>
        <dbReference type="EMBL" id="GGA60359.1"/>
    </source>
</evidence>
<proteinExistence type="predicted"/>
<reference evidence="2 3" key="1">
    <citation type="journal article" date="2014" name="Int. J. Syst. Evol. Microbiol.">
        <title>Complete genome sequence of Corynebacterium casei LMG S-19264T (=DSM 44701T), isolated from a smear-ripened cheese.</title>
        <authorList>
            <consortium name="US DOE Joint Genome Institute (JGI-PGF)"/>
            <person name="Walter F."/>
            <person name="Albersmeier A."/>
            <person name="Kalinowski J."/>
            <person name="Ruckert C."/>
        </authorList>
    </citation>
    <scope>NUCLEOTIDE SEQUENCE [LARGE SCALE GENOMIC DNA]</scope>
    <source>
        <strain evidence="2 3">CGMCC 1.15896</strain>
    </source>
</reference>
<keyword evidence="3" id="KW-1185">Reference proteome</keyword>
<organism evidence="2 3">
    <name type="scientific">Pelagibacterium lentulum</name>
    <dbReference type="NCBI Taxonomy" id="2029865"/>
    <lineage>
        <taxon>Bacteria</taxon>
        <taxon>Pseudomonadati</taxon>
        <taxon>Pseudomonadota</taxon>
        <taxon>Alphaproteobacteria</taxon>
        <taxon>Hyphomicrobiales</taxon>
        <taxon>Devosiaceae</taxon>
        <taxon>Pelagibacterium</taxon>
    </lineage>
</organism>
<feature type="transmembrane region" description="Helical" evidence="1">
    <location>
        <begin position="42"/>
        <end position="62"/>
    </location>
</feature>
<accession>A0A916RN42</accession>
<dbReference type="EMBL" id="BMKB01000006">
    <property type="protein sequence ID" value="GGA60359.1"/>
    <property type="molecule type" value="Genomic_DNA"/>
</dbReference>
<feature type="transmembrane region" description="Helical" evidence="1">
    <location>
        <begin position="12"/>
        <end position="30"/>
    </location>
</feature>
<feature type="transmembrane region" description="Helical" evidence="1">
    <location>
        <begin position="186"/>
        <end position="204"/>
    </location>
</feature>
<comment type="caution">
    <text evidence="2">The sequence shown here is derived from an EMBL/GenBank/DDBJ whole genome shotgun (WGS) entry which is preliminary data.</text>
</comment>
<feature type="transmembrane region" description="Helical" evidence="1">
    <location>
        <begin position="162"/>
        <end position="180"/>
    </location>
</feature>
<evidence type="ECO:0000256" key="1">
    <source>
        <dbReference type="SAM" id="Phobius"/>
    </source>
</evidence>
<feature type="transmembrane region" description="Helical" evidence="1">
    <location>
        <begin position="68"/>
        <end position="88"/>
    </location>
</feature>